<accession>A0A7Z9BIJ7</accession>
<evidence type="ECO:0000313" key="2">
    <source>
        <dbReference type="Proteomes" id="UP000184550"/>
    </source>
</evidence>
<comment type="caution">
    <text evidence="1">The sequence shown here is derived from an EMBL/GenBank/DDBJ whole genome shotgun (WGS) entry which is preliminary data.</text>
</comment>
<protein>
    <submittedName>
        <fullName evidence="1">Uncharacterized protein</fullName>
    </submittedName>
</protein>
<reference evidence="1" key="1">
    <citation type="submission" date="2019-10" db="EMBL/GenBank/DDBJ databases">
        <authorList>
            <consortium name="Genoscope - CEA"/>
            <person name="William W."/>
        </authorList>
    </citation>
    <scope>NUCLEOTIDE SEQUENCE [LARGE SCALE GENOMIC DNA]</scope>
    <source>
        <strain evidence="1">BBR_PRJEB10992</strain>
    </source>
</reference>
<proteinExistence type="predicted"/>
<dbReference type="RefSeq" id="WP_083617310.1">
    <property type="nucleotide sequence ID" value="NZ_LR734829.1"/>
</dbReference>
<keyword evidence="2" id="KW-1185">Reference proteome</keyword>
<name>A0A7Z9BIJ7_9CYAN</name>
<dbReference type="AlphaFoldDB" id="A0A7Z9BIJ7"/>
<sequence>MEEYEVDYQKNSLRGKDAKEVKEKTGLNPDTLLEKVDEWCEKHKSRTYFFQYKGDDRLYKQFAMPADFPDRYLLLGFHKLIQNINQFQSYFPNG</sequence>
<dbReference type="OrthoDB" id="498999at2"/>
<evidence type="ECO:0000313" key="1">
    <source>
        <dbReference type="EMBL" id="VXD10614.1"/>
    </source>
</evidence>
<gene>
    <name evidence="1" type="ORF">PL8927_110068</name>
</gene>
<dbReference type="EMBL" id="CZCU02000013">
    <property type="protein sequence ID" value="VXD10614.1"/>
    <property type="molecule type" value="Genomic_DNA"/>
</dbReference>
<organism evidence="1 2">
    <name type="scientific">Planktothrix serta PCC 8927</name>
    <dbReference type="NCBI Taxonomy" id="671068"/>
    <lineage>
        <taxon>Bacteria</taxon>
        <taxon>Bacillati</taxon>
        <taxon>Cyanobacteriota</taxon>
        <taxon>Cyanophyceae</taxon>
        <taxon>Oscillatoriophycideae</taxon>
        <taxon>Oscillatoriales</taxon>
        <taxon>Microcoleaceae</taxon>
        <taxon>Planktothrix</taxon>
    </lineage>
</organism>
<dbReference type="Proteomes" id="UP000184550">
    <property type="component" value="Unassembled WGS sequence"/>
</dbReference>